<gene>
    <name evidence="1" type="ORF">FD17_GL000976</name>
</gene>
<organism evidence="1 2">
    <name type="scientific">Lentilactobacillus sunkii DSM 19904</name>
    <dbReference type="NCBI Taxonomy" id="1423808"/>
    <lineage>
        <taxon>Bacteria</taxon>
        <taxon>Bacillati</taxon>
        <taxon>Bacillota</taxon>
        <taxon>Bacilli</taxon>
        <taxon>Lactobacillales</taxon>
        <taxon>Lactobacillaceae</taxon>
        <taxon>Lentilactobacillus</taxon>
    </lineage>
</organism>
<dbReference type="OrthoDB" id="2087266at2"/>
<name>A0A0R1L3U8_9LACO</name>
<evidence type="ECO:0000313" key="1">
    <source>
        <dbReference type="EMBL" id="KRK87577.1"/>
    </source>
</evidence>
<comment type="caution">
    <text evidence="1">The sequence shown here is derived from an EMBL/GenBank/DDBJ whole genome shotgun (WGS) entry which is preliminary data.</text>
</comment>
<evidence type="ECO:0000313" key="2">
    <source>
        <dbReference type="Proteomes" id="UP000051581"/>
    </source>
</evidence>
<reference evidence="1 2" key="1">
    <citation type="journal article" date="2015" name="Genome Announc.">
        <title>Expanding the biotechnology potential of lactobacilli through comparative genomics of 213 strains and associated genera.</title>
        <authorList>
            <person name="Sun Z."/>
            <person name="Harris H.M."/>
            <person name="McCann A."/>
            <person name="Guo C."/>
            <person name="Argimon S."/>
            <person name="Zhang W."/>
            <person name="Yang X."/>
            <person name="Jeffery I.B."/>
            <person name="Cooney J.C."/>
            <person name="Kagawa T.F."/>
            <person name="Liu W."/>
            <person name="Song Y."/>
            <person name="Salvetti E."/>
            <person name="Wrobel A."/>
            <person name="Rasinkangas P."/>
            <person name="Parkhill J."/>
            <person name="Rea M.C."/>
            <person name="O'Sullivan O."/>
            <person name="Ritari J."/>
            <person name="Douillard F.P."/>
            <person name="Paul Ross R."/>
            <person name="Yang R."/>
            <person name="Briner A.E."/>
            <person name="Felis G.E."/>
            <person name="de Vos W.M."/>
            <person name="Barrangou R."/>
            <person name="Klaenhammer T.R."/>
            <person name="Caufield P.W."/>
            <person name="Cui Y."/>
            <person name="Zhang H."/>
            <person name="O'Toole P.W."/>
        </authorList>
    </citation>
    <scope>NUCLEOTIDE SEQUENCE [LARGE SCALE GENOMIC DNA]</scope>
    <source>
        <strain evidence="1 2">DSM 19904</strain>
    </source>
</reference>
<accession>A0A0R1L3U8</accession>
<keyword evidence="2" id="KW-1185">Reference proteome</keyword>
<dbReference type="PATRIC" id="fig|1423808.3.peg.985"/>
<dbReference type="AlphaFoldDB" id="A0A0R1L3U8"/>
<dbReference type="EMBL" id="AZEA01000019">
    <property type="protein sequence ID" value="KRK87577.1"/>
    <property type="molecule type" value="Genomic_DNA"/>
</dbReference>
<dbReference type="RefSeq" id="WP_057826047.1">
    <property type="nucleotide sequence ID" value="NZ_AZEA01000019.1"/>
</dbReference>
<sequence length="205" mass="22891">MADIKHDDNLIEMDDTPAMLGKMSRLTNQEPGSGFYKLMDAILARSRDYDAALEKMNVFHSLEYLSGKALDYFGEQFNVYRAGATDDYFKFKIRAAIVAATADGTTDSIIKAVSYILGCEYSDVRIEQPWQTGGEARTINIAGLPFNYANDPNAVKFLAQQLTRSVEATTRIVGIEFSHTDEQSLYIGSTSIVQERYVIQNRGVN</sequence>
<proteinExistence type="predicted"/>
<dbReference type="Proteomes" id="UP000051581">
    <property type="component" value="Unassembled WGS sequence"/>
</dbReference>
<protein>
    <submittedName>
        <fullName evidence="1">Uncharacterized protein</fullName>
    </submittedName>
</protein>